<evidence type="ECO:0000313" key="2">
    <source>
        <dbReference type="Proteomes" id="UP001152795"/>
    </source>
</evidence>
<dbReference type="PANTHER" id="PTHR47331:SF5">
    <property type="entry name" value="RIBONUCLEASE H"/>
    <property type="match status" value="1"/>
</dbReference>
<protein>
    <submittedName>
        <fullName evidence="1">Uncharacterized protein</fullName>
    </submittedName>
</protein>
<sequence length="71" mass="7730">WVHHANDTGRKILTYALLDDQSDACFIKHSALDSLGINGPEVELELSTALAQEKINSRNVAGLVVRGLNET</sequence>
<feature type="non-terminal residue" evidence="1">
    <location>
        <position position="71"/>
    </location>
</feature>
<reference evidence="1" key="1">
    <citation type="submission" date="2020-04" db="EMBL/GenBank/DDBJ databases">
        <authorList>
            <person name="Alioto T."/>
            <person name="Alioto T."/>
            <person name="Gomez Garrido J."/>
        </authorList>
    </citation>
    <scope>NUCLEOTIDE SEQUENCE</scope>
    <source>
        <strain evidence="1">A484AB</strain>
    </source>
</reference>
<dbReference type="Proteomes" id="UP001152795">
    <property type="component" value="Unassembled WGS sequence"/>
</dbReference>
<organism evidence="1 2">
    <name type="scientific">Paramuricea clavata</name>
    <name type="common">Red gorgonian</name>
    <name type="synonym">Violescent sea-whip</name>
    <dbReference type="NCBI Taxonomy" id="317549"/>
    <lineage>
        <taxon>Eukaryota</taxon>
        <taxon>Metazoa</taxon>
        <taxon>Cnidaria</taxon>
        <taxon>Anthozoa</taxon>
        <taxon>Octocorallia</taxon>
        <taxon>Malacalcyonacea</taxon>
        <taxon>Plexauridae</taxon>
        <taxon>Paramuricea</taxon>
    </lineage>
</organism>
<accession>A0A6S7IZC0</accession>
<evidence type="ECO:0000313" key="1">
    <source>
        <dbReference type="EMBL" id="CAB4010751.1"/>
    </source>
</evidence>
<dbReference type="PANTHER" id="PTHR47331">
    <property type="entry name" value="PHD-TYPE DOMAIN-CONTAINING PROTEIN"/>
    <property type="match status" value="1"/>
</dbReference>
<feature type="non-terminal residue" evidence="1">
    <location>
        <position position="1"/>
    </location>
</feature>
<keyword evidence="2" id="KW-1185">Reference proteome</keyword>
<name>A0A6S7IZC0_PARCT</name>
<comment type="caution">
    <text evidence="1">The sequence shown here is derived from an EMBL/GenBank/DDBJ whole genome shotgun (WGS) entry which is preliminary data.</text>
</comment>
<dbReference type="EMBL" id="CACRXK020006891">
    <property type="protein sequence ID" value="CAB4010751.1"/>
    <property type="molecule type" value="Genomic_DNA"/>
</dbReference>
<proteinExistence type="predicted"/>
<dbReference type="AlphaFoldDB" id="A0A6S7IZC0"/>
<dbReference type="OrthoDB" id="6148231at2759"/>
<gene>
    <name evidence="1" type="ORF">PACLA_8A086170</name>
</gene>